<name>A0A2A9EIX7_9MICO</name>
<evidence type="ECO:0008006" key="3">
    <source>
        <dbReference type="Google" id="ProtNLM"/>
    </source>
</evidence>
<proteinExistence type="predicted"/>
<protein>
    <recommendedName>
        <fullName evidence="3">ATP synthase F subunit</fullName>
    </recommendedName>
</protein>
<accession>A0A2A9EIX7</accession>
<dbReference type="Proteomes" id="UP000222106">
    <property type="component" value="Unassembled WGS sequence"/>
</dbReference>
<sequence length="76" mass="7498">MTGRVAVLGEGTAVSAFALAGALVLPADDDAAVRSAWAVLPADVEVVVLTAAAAQALGPVHDRPLPLTVVMPEAGP</sequence>
<keyword evidence="2" id="KW-1185">Reference proteome</keyword>
<gene>
    <name evidence="1" type="ORF">ATJ97_1384</name>
</gene>
<reference evidence="1 2" key="1">
    <citation type="submission" date="2017-10" db="EMBL/GenBank/DDBJ databases">
        <title>Sequencing the genomes of 1000 actinobacteria strains.</title>
        <authorList>
            <person name="Klenk H.-P."/>
        </authorList>
    </citation>
    <scope>NUCLEOTIDE SEQUENCE [LARGE SCALE GENOMIC DNA]</scope>
    <source>
        <strain evidence="1 2">DSM 21838</strain>
    </source>
</reference>
<evidence type="ECO:0000313" key="2">
    <source>
        <dbReference type="Proteomes" id="UP000222106"/>
    </source>
</evidence>
<evidence type="ECO:0000313" key="1">
    <source>
        <dbReference type="EMBL" id="PFG38894.1"/>
    </source>
</evidence>
<dbReference type="AlphaFoldDB" id="A0A2A9EIX7"/>
<organism evidence="1 2">
    <name type="scientific">Georgenia soli</name>
    <dbReference type="NCBI Taxonomy" id="638953"/>
    <lineage>
        <taxon>Bacteria</taxon>
        <taxon>Bacillati</taxon>
        <taxon>Actinomycetota</taxon>
        <taxon>Actinomycetes</taxon>
        <taxon>Micrococcales</taxon>
        <taxon>Bogoriellaceae</taxon>
        <taxon>Georgenia</taxon>
    </lineage>
</organism>
<dbReference type="EMBL" id="PDJI01000004">
    <property type="protein sequence ID" value="PFG38894.1"/>
    <property type="molecule type" value="Genomic_DNA"/>
</dbReference>
<dbReference type="RefSeq" id="WP_098483083.1">
    <property type="nucleotide sequence ID" value="NZ_PDJI01000004.1"/>
</dbReference>
<comment type="caution">
    <text evidence="1">The sequence shown here is derived from an EMBL/GenBank/DDBJ whole genome shotgun (WGS) entry which is preliminary data.</text>
</comment>